<name>A0A2K3QNI0_9HYPO</name>
<dbReference type="Gene3D" id="1.10.510.10">
    <property type="entry name" value="Transferase(Phosphotransferase) domain 1"/>
    <property type="match status" value="1"/>
</dbReference>
<gene>
    <name evidence="2" type="ORF">TCAP_00994</name>
</gene>
<dbReference type="PROSITE" id="PS50011">
    <property type="entry name" value="PROTEIN_KINASE_DOM"/>
    <property type="match status" value="1"/>
</dbReference>
<organism evidence="2 3">
    <name type="scientific">Tolypocladium capitatum</name>
    <dbReference type="NCBI Taxonomy" id="45235"/>
    <lineage>
        <taxon>Eukaryota</taxon>
        <taxon>Fungi</taxon>
        <taxon>Dikarya</taxon>
        <taxon>Ascomycota</taxon>
        <taxon>Pezizomycotina</taxon>
        <taxon>Sordariomycetes</taxon>
        <taxon>Hypocreomycetidae</taxon>
        <taxon>Hypocreales</taxon>
        <taxon>Ophiocordycipitaceae</taxon>
        <taxon>Tolypocladium</taxon>
    </lineage>
</organism>
<proteinExistence type="predicted"/>
<evidence type="ECO:0000313" key="3">
    <source>
        <dbReference type="Proteomes" id="UP000236621"/>
    </source>
</evidence>
<dbReference type="GO" id="GO:0005524">
    <property type="term" value="F:ATP binding"/>
    <property type="evidence" value="ECO:0007669"/>
    <property type="project" value="InterPro"/>
</dbReference>
<dbReference type="STRING" id="45235.A0A2K3QNI0"/>
<sequence>MVANVHPFDKLKVRACQAKPTSPLDSVLRVSVLRVLSVQGRASGLVFKKYEECFLRVDPKRHLIVSGRPLVQNYMQHWLESLRTALGHLHSLGFVHNDSTPANIMLDQNDSPVIDFRGLCRVGESLKYTTRTSGWHDEAVAHAVKENDLHALAELKTWLFGSVGNLRFIGIMRAIQTLISQSHYV</sequence>
<evidence type="ECO:0000313" key="2">
    <source>
        <dbReference type="EMBL" id="PNY29091.1"/>
    </source>
</evidence>
<dbReference type="InterPro" id="IPR000719">
    <property type="entry name" value="Prot_kinase_dom"/>
</dbReference>
<feature type="domain" description="Protein kinase" evidence="1">
    <location>
        <begin position="1"/>
        <end position="185"/>
    </location>
</feature>
<accession>A0A2K3QNI0</accession>
<dbReference type="InterPro" id="IPR011009">
    <property type="entry name" value="Kinase-like_dom_sf"/>
</dbReference>
<dbReference type="EMBL" id="NRSZ01000157">
    <property type="protein sequence ID" value="PNY29091.1"/>
    <property type="molecule type" value="Genomic_DNA"/>
</dbReference>
<evidence type="ECO:0000259" key="1">
    <source>
        <dbReference type="PROSITE" id="PS50011"/>
    </source>
</evidence>
<comment type="caution">
    <text evidence="2">The sequence shown here is derived from an EMBL/GenBank/DDBJ whole genome shotgun (WGS) entry which is preliminary data.</text>
</comment>
<dbReference type="AlphaFoldDB" id="A0A2K3QNI0"/>
<dbReference type="Proteomes" id="UP000236621">
    <property type="component" value="Unassembled WGS sequence"/>
</dbReference>
<dbReference type="SUPFAM" id="SSF56112">
    <property type="entry name" value="Protein kinase-like (PK-like)"/>
    <property type="match status" value="1"/>
</dbReference>
<keyword evidence="3" id="KW-1185">Reference proteome</keyword>
<reference evidence="2 3" key="1">
    <citation type="submission" date="2017-08" db="EMBL/GenBank/DDBJ databases">
        <title>Harnessing the power of phylogenomics to disentangle the directionality and signatures of interkingdom host jumping in the parasitic fungal genus Tolypocladium.</title>
        <authorList>
            <person name="Quandt C.A."/>
            <person name="Patterson W."/>
            <person name="Spatafora J.W."/>
        </authorList>
    </citation>
    <scope>NUCLEOTIDE SEQUENCE [LARGE SCALE GENOMIC DNA]</scope>
    <source>
        <strain evidence="2 3">CBS 113982</strain>
    </source>
</reference>
<dbReference type="GO" id="GO:0004672">
    <property type="term" value="F:protein kinase activity"/>
    <property type="evidence" value="ECO:0007669"/>
    <property type="project" value="InterPro"/>
</dbReference>
<dbReference type="OrthoDB" id="4062651at2759"/>
<protein>
    <recommendedName>
        <fullName evidence="1">Protein kinase domain-containing protein</fullName>
    </recommendedName>
</protein>